<comment type="similarity">
    <text evidence="2">Belongs to the ARG7 family.</text>
</comment>
<evidence type="ECO:0000256" key="6">
    <source>
        <dbReference type="ARBA" id="ARBA00022917"/>
    </source>
</evidence>
<evidence type="ECO:0000256" key="5">
    <source>
        <dbReference type="ARBA" id="ARBA00022884"/>
    </source>
</evidence>
<accession>A0A2G3AEI1</accession>
<dbReference type="GO" id="GO:0009733">
    <property type="term" value="P:response to auxin"/>
    <property type="evidence" value="ECO:0007669"/>
    <property type="project" value="InterPro"/>
</dbReference>
<feature type="domain" description="eIF3a PCI" evidence="7">
    <location>
        <begin position="199"/>
        <end position="334"/>
    </location>
</feature>
<dbReference type="InterPro" id="IPR054711">
    <property type="entry name" value="eIF3a_PCI_TPR-like"/>
</dbReference>
<evidence type="ECO:0000313" key="8">
    <source>
        <dbReference type="EMBL" id="PHT92647.1"/>
    </source>
</evidence>
<reference evidence="8 9" key="1">
    <citation type="journal article" date="2014" name="Nat. Genet.">
        <title>Genome sequence of the hot pepper provides insights into the evolution of pungency in Capsicum species.</title>
        <authorList>
            <person name="Kim S."/>
            <person name="Park M."/>
            <person name="Yeom S.I."/>
            <person name="Kim Y.M."/>
            <person name="Lee J.M."/>
            <person name="Lee H.A."/>
            <person name="Seo E."/>
            <person name="Choi J."/>
            <person name="Cheong K."/>
            <person name="Kim K.T."/>
            <person name="Jung K."/>
            <person name="Lee G.W."/>
            <person name="Oh S.K."/>
            <person name="Bae C."/>
            <person name="Kim S.B."/>
            <person name="Lee H.Y."/>
            <person name="Kim S.Y."/>
            <person name="Kim M.S."/>
            <person name="Kang B.C."/>
            <person name="Jo Y.D."/>
            <person name="Yang H.B."/>
            <person name="Jeong H.J."/>
            <person name="Kang W.H."/>
            <person name="Kwon J.K."/>
            <person name="Shin C."/>
            <person name="Lim J.Y."/>
            <person name="Park J.H."/>
            <person name="Huh J.H."/>
            <person name="Kim J.S."/>
            <person name="Kim B.D."/>
            <person name="Cohen O."/>
            <person name="Paran I."/>
            <person name="Suh M.C."/>
            <person name="Lee S.B."/>
            <person name="Kim Y.K."/>
            <person name="Shin Y."/>
            <person name="Noh S.J."/>
            <person name="Park J."/>
            <person name="Seo Y.S."/>
            <person name="Kwon S.Y."/>
            <person name="Kim H.A."/>
            <person name="Park J.M."/>
            <person name="Kim H.J."/>
            <person name="Choi S.B."/>
            <person name="Bosland P.W."/>
            <person name="Reeves G."/>
            <person name="Jo S.H."/>
            <person name="Lee B.W."/>
            <person name="Cho H.T."/>
            <person name="Choi H.S."/>
            <person name="Lee M.S."/>
            <person name="Yu Y."/>
            <person name="Do Choi Y."/>
            <person name="Park B.S."/>
            <person name="van Deynze A."/>
            <person name="Ashrafi H."/>
            <person name="Hill T."/>
            <person name="Kim W.T."/>
            <person name="Pai H.S."/>
            <person name="Ahn H.K."/>
            <person name="Yeam I."/>
            <person name="Giovannoni J.J."/>
            <person name="Rose J.K."/>
            <person name="Sorensen I."/>
            <person name="Lee S.J."/>
            <person name="Kim R.W."/>
            <person name="Choi I.Y."/>
            <person name="Choi B.S."/>
            <person name="Lim J.S."/>
            <person name="Lee Y.H."/>
            <person name="Choi D."/>
        </authorList>
    </citation>
    <scope>NUCLEOTIDE SEQUENCE [LARGE SCALE GENOMIC DNA]</scope>
    <source>
        <strain evidence="9">cv. CM334</strain>
    </source>
</reference>
<sequence length="346" mass="40440">MKKVRGSKVRKCLQFLKHGAKKILNFGKTNSGYFRVGQEPKNRVSVPKGHLAVYVGEQEDDTCRVVVPVIYFNHPLFAELLREAEMVYGPENALKHAEDLINGDGQKQEALQKLYDLIISRSYRPWGKTLGRIMLKYVELCVDTRNWRFARDVLIQYRTVCQRVNINSLEEVIKHFMHLANARAELAGNQAQALVDLEADIYDRKLVNPWFKFLWETYKTVLEISRYSSRLESLYAMTAHRAFQFCKQYKLTTEFSRLCEIIRSHLVNLNMYRDQRDRPDLSAPESLHLYLDTRFEQLKVATELSLWQEAFRSIEDIYGLMCMVKKTSKASFMLGHGPLSLPMWIK</sequence>
<dbReference type="Gene3D" id="4.10.860.10">
    <property type="entry name" value="UVR domain"/>
    <property type="match status" value="1"/>
</dbReference>
<keyword evidence="9" id="KW-1185">Reference proteome</keyword>
<evidence type="ECO:0000256" key="4">
    <source>
        <dbReference type="ARBA" id="ARBA00022540"/>
    </source>
</evidence>
<dbReference type="GO" id="GO:0005852">
    <property type="term" value="C:eukaryotic translation initiation factor 3 complex"/>
    <property type="evidence" value="ECO:0007669"/>
    <property type="project" value="InterPro"/>
</dbReference>
<keyword evidence="3" id="KW-0963">Cytoplasm</keyword>
<evidence type="ECO:0000313" key="9">
    <source>
        <dbReference type="Proteomes" id="UP000222542"/>
    </source>
</evidence>
<evidence type="ECO:0000259" key="7">
    <source>
        <dbReference type="Pfam" id="PF22591"/>
    </source>
</evidence>
<dbReference type="PANTHER" id="PTHR14005">
    <property type="entry name" value="EUKARYOTIC TRANSLATION INITIATION FACTOR 3, THETA SUBUNIT"/>
    <property type="match status" value="1"/>
</dbReference>
<dbReference type="AlphaFoldDB" id="A0A2G3AEI1"/>
<dbReference type="Proteomes" id="UP000222542">
    <property type="component" value="Unassembled WGS sequence"/>
</dbReference>
<dbReference type="InterPro" id="IPR027512">
    <property type="entry name" value="EIF3A"/>
</dbReference>
<proteinExistence type="inferred from homology"/>
<dbReference type="Gramene" id="PHT92647">
    <property type="protein sequence ID" value="PHT92647"/>
    <property type="gene ID" value="T459_00529"/>
</dbReference>
<dbReference type="FunFam" id="4.10.860.10:FF:000001">
    <property type="entry name" value="Eukaryotic translation initiation factor 3 subunit A"/>
    <property type="match status" value="1"/>
</dbReference>
<dbReference type="GO" id="GO:0003723">
    <property type="term" value="F:RNA binding"/>
    <property type="evidence" value="ECO:0007669"/>
    <property type="project" value="UniProtKB-KW"/>
</dbReference>
<protein>
    <recommendedName>
        <fullName evidence="7">eIF3a PCI domain-containing protein</fullName>
    </recommendedName>
</protein>
<keyword evidence="4" id="KW-0396">Initiation factor</keyword>
<evidence type="ECO:0000256" key="3">
    <source>
        <dbReference type="ARBA" id="ARBA00022490"/>
    </source>
</evidence>
<dbReference type="Pfam" id="PF02519">
    <property type="entry name" value="Auxin_inducible"/>
    <property type="match status" value="1"/>
</dbReference>
<dbReference type="OMA" id="HAMAWAR"/>
<dbReference type="InterPro" id="IPR003676">
    <property type="entry name" value="SAUR_fam"/>
</dbReference>
<keyword evidence="6" id="KW-0648">Protein biosynthesis</keyword>
<feature type="domain" description="eIF3a PCI" evidence="7">
    <location>
        <begin position="91"/>
        <end position="196"/>
    </location>
</feature>
<comment type="caution">
    <text evidence="8">The sequence shown here is derived from an EMBL/GenBank/DDBJ whole genome shotgun (WGS) entry which is preliminary data.</text>
</comment>
<comment type="subcellular location">
    <subcellularLocation>
        <location evidence="1">Cytoplasm</location>
    </subcellularLocation>
</comment>
<gene>
    <name evidence="8" type="ORF">T459_00529</name>
</gene>
<dbReference type="EMBL" id="AYRZ02000001">
    <property type="protein sequence ID" value="PHT92647.1"/>
    <property type="molecule type" value="Genomic_DNA"/>
</dbReference>
<evidence type="ECO:0000256" key="2">
    <source>
        <dbReference type="ARBA" id="ARBA00006974"/>
    </source>
</evidence>
<evidence type="ECO:0000256" key="1">
    <source>
        <dbReference type="ARBA" id="ARBA00004496"/>
    </source>
</evidence>
<organism evidence="8 9">
    <name type="scientific">Capsicum annuum</name>
    <name type="common">Capsicum pepper</name>
    <dbReference type="NCBI Taxonomy" id="4072"/>
    <lineage>
        <taxon>Eukaryota</taxon>
        <taxon>Viridiplantae</taxon>
        <taxon>Streptophyta</taxon>
        <taxon>Embryophyta</taxon>
        <taxon>Tracheophyta</taxon>
        <taxon>Spermatophyta</taxon>
        <taxon>Magnoliopsida</taxon>
        <taxon>eudicotyledons</taxon>
        <taxon>Gunneridae</taxon>
        <taxon>Pentapetalae</taxon>
        <taxon>asterids</taxon>
        <taxon>lamiids</taxon>
        <taxon>Solanales</taxon>
        <taxon>Solanaceae</taxon>
        <taxon>Solanoideae</taxon>
        <taxon>Capsiceae</taxon>
        <taxon>Capsicum</taxon>
    </lineage>
</organism>
<dbReference type="PANTHER" id="PTHR14005:SF0">
    <property type="entry name" value="EUKARYOTIC TRANSLATION INITIATION FACTOR 3 SUBUNIT A"/>
    <property type="match status" value="1"/>
</dbReference>
<name>A0A2G3AEI1_CAPAN</name>
<keyword evidence="5" id="KW-0694">RNA-binding</keyword>
<dbReference type="Pfam" id="PF22591">
    <property type="entry name" value="eIF3a_PCI_TPR-like"/>
    <property type="match status" value="2"/>
</dbReference>
<reference evidence="8 9" key="2">
    <citation type="journal article" date="2017" name="Genome Biol.">
        <title>New reference genome sequences of hot pepper reveal the massive evolution of plant disease-resistance genes by retroduplication.</title>
        <authorList>
            <person name="Kim S."/>
            <person name="Park J."/>
            <person name="Yeom S.I."/>
            <person name="Kim Y.M."/>
            <person name="Seo E."/>
            <person name="Kim K.T."/>
            <person name="Kim M.S."/>
            <person name="Lee J.M."/>
            <person name="Cheong K."/>
            <person name="Shin H.S."/>
            <person name="Kim S.B."/>
            <person name="Han K."/>
            <person name="Lee J."/>
            <person name="Park M."/>
            <person name="Lee H.A."/>
            <person name="Lee H.Y."/>
            <person name="Lee Y."/>
            <person name="Oh S."/>
            <person name="Lee J.H."/>
            <person name="Choi E."/>
            <person name="Choi E."/>
            <person name="Lee S.E."/>
            <person name="Jeon J."/>
            <person name="Kim H."/>
            <person name="Choi G."/>
            <person name="Song H."/>
            <person name="Lee J."/>
            <person name="Lee S.C."/>
            <person name="Kwon J.K."/>
            <person name="Lee H.Y."/>
            <person name="Koo N."/>
            <person name="Hong Y."/>
            <person name="Kim R.W."/>
            <person name="Kang W.H."/>
            <person name="Huh J.H."/>
            <person name="Kang B.C."/>
            <person name="Yang T.J."/>
            <person name="Lee Y.H."/>
            <person name="Bennetzen J.L."/>
            <person name="Choi D."/>
        </authorList>
    </citation>
    <scope>NUCLEOTIDE SEQUENCE [LARGE SCALE GENOMIC DNA]</scope>
    <source>
        <strain evidence="9">cv. CM334</strain>
    </source>
</reference>
<dbReference type="STRING" id="4072.A0A2G3AEI1"/>
<dbReference type="GO" id="GO:0003743">
    <property type="term" value="F:translation initiation factor activity"/>
    <property type="evidence" value="ECO:0007669"/>
    <property type="project" value="UniProtKB-KW"/>
</dbReference>